<organism evidence="1 2">
    <name type="scientific">Racocetra fulgida</name>
    <dbReference type="NCBI Taxonomy" id="60492"/>
    <lineage>
        <taxon>Eukaryota</taxon>
        <taxon>Fungi</taxon>
        <taxon>Fungi incertae sedis</taxon>
        <taxon>Mucoromycota</taxon>
        <taxon>Glomeromycotina</taxon>
        <taxon>Glomeromycetes</taxon>
        <taxon>Diversisporales</taxon>
        <taxon>Gigasporaceae</taxon>
        <taxon>Racocetra</taxon>
    </lineage>
</organism>
<name>A0A9N8WIL7_9GLOM</name>
<evidence type="ECO:0000313" key="1">
    <source>
        <dbReference type="EMBL" id="CAG8490958.1"/>
    </source>
</evidence>
<evidence type="ECO:0000313" key="2">
    <source>
        <dbReference type="Proteomes" id="UP000789396"/>
    </source>
</evidence>
<proteinExistence type="predicted"/>
<reference evidence="1" key="1">
    <citation type="submission" date="2021-06" db="EMBL/GenBank/DDBJ databases">
        <authorList>
            <person name="Kallberg Y."/>
            <person name="Tangrot J."/>
            <person name="Rosling A."/>
        </authorList>
    </citation>
    <scope>NUCLEOTIDE SEQUENCE</scope>
    <source>
        <strain evidence="1">IN212</strain>
    </source>
</reference>
<dbReference type="Proteomes" id="UP000789396">
    <property type="component" value="Unassembled WGS sequence"/>
</dbReference>
<dbReference type="EMBL" id="CAJVPZ010001371">
    <property type="protein sequence ID" value="CAG8490958.1"/>
    <property type="molecule type" value="Genomic_DNA"/>
</dbReference>
<accession>A0A9N8WIL7</accession>
<gene>
    <name evidence="1" type="ORF">RFULGI_LOCUS1981</name>
</gene>
<protein>
    <submittedName>
        <fullName evidence="1">8715_t:CDS:1</fullName>
    </submittedName>
</protein>
<dbReference type="OrthoDB" id="2363045at2759"/>
<sequence>MQSNPYHIFWDLEMLTEILTPEEKTKLTYTERLQMHKPEPDTLEKFVTKIEEELLAIQEDLFASAEMIMAPGDLKSYNEATEY</sequence>
<dbReference type="AlphaFoldDB" id="A0A9N8WIL7"/>
<keyword evidence="2" id="KW-1185">Reference proteome</keyword>
<comment type="caution">
    <text evidence="1">The sequence shown here is derived from an EMBL/GenBank/DDBJ whole genome shotgun (WGS) entry which is preliminary data.</text>
</comment>